<feature type="region of interest" description="Disordered" evidence="3">
    <location>
        <begin position="214"/>
        <end position="269"/>
    </location>
</feature>
<evidence type="ECO:0000256" key="1">
    <source>
        <dbReference type="ARBA" id="ARBA00006184"/>
    </source>
</evidence>
<reference evidence="5 6" key="1">
    <citation type="journal article" date="2013" name="Genome Biol.">
        <title>Genome of Acanthamoeba castellanii highlights extensive lateral gene transfer and early evolution of tyrosine kinase signaling.</title>
        <authorList>
            <person name="Clarke M."/>
            <person name="Lohan A.J."/>
            <person name="Liu B."/>
            <person name="Lagkouvardos I."/>
            <person name="Roy S."/>
            <person name="Zafar N."/>
            <person name="Bertelli C."/>
            <person name="Schilde C."/>
            <person name="Kianianmomeni A."/>
            <person name="Burglin T.R."/>
            <person name="Frech C."/>
            <person name="Turcotte B."/>
            <person name="Kopec K.O."/>
            <person name="Synnott J.M."/>
            <person name="Choo C."/>
            <person name="Paponov I."/>
            <person name="Finkler A."/>
            <person name="Soon Heng Tan C."/>
            <person name="Hutchins A.P."/>
            <person name="Weinmeier T."/>
            <person name="Rattei T."/>
            <person name="Chu J.S."/>
            <person name="Gimenez G."/>
            <person name="Irimia M."/>
            <person name="Rigden D.J."/>
            <person name="Fitzpatrick D.A."/>
            <person name="Lorenzo-Morales J."/>
            <person name="Bateman A."/>
            <person name="Chiu C.H."/>
            <person name="Tang P."/>
            <person name="Hegemann P."/>
            <person name="Fromm H."/>
            <person name="Raoult D."/>
            <person name="Greub G."/>
            <person name="Miranda-Saavedra D."/>
            <person name="Chen N."/>
            <person name="Nash P."/>
            <person name="Ginger M.L."/>
            <person name="Horn M."/>
            <person name="Schaap P."/>
            <person name="Caler L."/>
            <person name="Loftus B."/>
        </authorList>
    </citation>
    <scope>NUCLEOTIDE SEQUENCE [LARGE SCALE GENOMIC DNA]</scope>
    <source>
        <strain evidence="5 6">Neff</strain>
    </source>
</reference>
<feature type="domain" description="AAA+ ATPase" evidence="4">
    <location>
        <begin position="324"/>
        <end position="486"/>
    </location>
</feature>
<evidence type="ECO:0000313" key="5">
    <source>
        <dbReference type="EMBL" id="ELR24997.1"/>
    </source>
</evidence>
<dbReference type="SMART" id="SM00382">
    <property type="entry name" value="AAA"/>
    <property type="match status" value="1"/>
</dbReference>
<dbReference type="InterPro" id="IPR003593">
    <property type="entry name" value="AAA+_ATPase"/>
</dbReference>
<dbReference type="AlphaFoldDB" id="L8HIF9"/>
<feature type="region of interest" description="Disordered" evidence="3">
    <location>
        <begin position="49"/>
        <end position="68"/>
    </location>
</feature>
<feature type="compositionally biased region" description="Low complexity" evidence="3">
    <location>
        <begin position="141"/>
        <end position="150"/>
    </location>
</feature>
<feature type="compositionally biased region" description="Basic and acidic residues" evidence="3">
    <location>
        <begin position="166"/>
        <end position="175"/>
    </location>
</feature>
<dbReference type="SUPFAM" id="SSF46785">
    <property type="entry name" value="Winged helix' DNA-binding domain"/>
    <property type="match status" value="1"/>
</dbReference>
<dbReference type="GO" id="GO:0006270">
    <property type="term" value="P:DNA replication initiation"/>
    <property type="evidence" value="ECO:0007669"/>
    <property type="project" value="TreeGrafter"/>
</dbReference>
<dbReference type="InterPro" id="IPR050311">
    <property type="entry name" value="ORC1/CDC6"/>
</dbReference>
<dbReference type="GO" id="GO:0016887">
    <property type="term" value="F:ATP hydrolysis activity"/>
    <property type="evidence" value="ECO:0007669"/>
    <property type="project" value="InterPro"/>
</dbReference>
<feature type="region of interest" description="Disordered" evidence="3">
    <location>
        <begin position="95"/>
        <end position="199"/>
    </location>
</feature>
<evidence type="ECO:0000313" key="6">
    <source>
        <dbReference type="Proteomes" id="UP000011083"/>
    </source>
</evidence>
<accession>L8HIF9</accession>
<dbReference type="RefSeq" id="XP_004357152.1">
    <property type="nucleotide sequence ID" value="XM_004357096.1"/>
</dbReference>
<dbReference type="Gene3D" id="3.40.50.300">
    <property type="entry name" value="P-loop containing nucleotide triphosphate hydrolases"/>
    <property type="match status" value="1"/>
</dbReference>
<dbReference type="GO" id="GO:0003688">
    <property type="term" value="F:DNA replication origin binding"/>
    <property type="evidence" value="ECO:0007669"/>
    <property type="project" value="TreeGrafter"/>
</dbReference>
<dbReference type="Pfam" id="PF09079">
    <property type="entry name" value="WHD_Cdc6"/>
    <property type="match status" value="1"/>
</dbReference>
<evidence type="ECO:0000259" key="4">
    <source>
        <dbReference type="SMART" id="SM00382"/>
    </source>
</evidence>
<dbReference type="SUPFAM" id="SSF52540">
    <property type="entry name" value="P-loop containing nucleoside triphosphate hydrolases"/>
    <property type="match status" value="1"/>
</dbReference>
<keyword evidence="6" id="KW-1185">Reference proteome</keyword>
<dbReference type="EMBL" id="KB007806">
    <property type="protein sequence ID" value="ELR24997.1"/>
    <property type="molecule type" value="Genomic_DNA"/>
</dbReference>
<name>L8HIF9_ACACF</name>
<dbReference type="Gene3D" id="1.10.10.10">
    <property type="entry name" value="Winged helix-like DNA-binding domain superfamily/Winged helix DNA-binding domain"/>
    <property type="match status" value="1"/>
</dbReference>
<feature type="compositionally biased region" description="Low complexity" evidence="3">
    <location>
        <begin position="55"/>
        <end position="68"/>
    </location>
</feature>
<dbReference type="InterPro" id="IPR036388">
    <property type="entry name" value="WH-like_DNA-bd_sf"/>
</dbReference>
<feature type="compositionally biased region" description="Basic and acidic residues" evidence="3">
    <location>
        <begin position="217"/>
        <end position="229"/>
    </location>
</feature>
<gene>
    <name evidence="5" type="ORF">ACA1_109780</name>
</gene>
<dbReference type="OrthoDB" id="1926878at2759"/>
<sequence length="679" mass="73389">MSGVHAPRGATPAPDEDFRVYYRPRNLSSGTHPHDAYDDCDDVVVSYHPPPRVPTPTAHTEPPTATTATRHLAQNNKHYWDLHASTDKEVGLGTAMTEATSPPPEVSESATSTSTSPASESSVQVQHVHTPETRHEDELDGATAEQGWEAGEAEAEAEAEGGSHATTRESERQPDDVAAAAAAPQKAPGVRRAAKRKTRAAVVDALKVATLVSDGAEGQRAHDDEEGTTRKKALGAAKPDASRPVATEHTKKKENKEKSDGVEGSNKRAEEAVLEVTLAEAERVYRQAKEHLDLCQGAAGAYTRRDEDEEEMARFWQDHVLQRKPGSLYVSGSPGTGKTLTLSRVIEKMKQWERKHREDAPGCIVVELNGMQVRAEQIEEAIIEAIAGAPGRRLEDLLTDPRRPHMTVVVLDELDQLIMAKQADILYKLFEITALPRSSLVFIGVANALRLKESLPLLQTAKYGDVKQMTFESYSAAQLLGILKGRQAKMGCRLFDDAALQLCASQAAKMSGDARKALHLATLAVEEALKDLPGNWGSQAQRGLPRVSVQQMSQAMAGALGQVSKRVVQIRGLPTLQQLLLCCLVVARAQLATRVSGPLPWKVVFDTYKAVCTRDGFGAVTPSEFSDMCAALEGHALITTTKAKGKGSQQGLLLQVSDSELRSAVQPTRSLARVLPDAA</sequence>
<dbReference type="VEuPathDB" id="AmoebaDB:ACA1_109780"/>
<dbReference type="InterPro" id="IPR036390">
    <property type="entry name" value="WH_DNA-bd_sf"/>
</dbReference>
<dbReference type="KEGG" id="acan:ACA1_109780"/>
<dbReference type="InterPro" id="IPR015163">
    <property type="entry name" value="Cdc6_C"/>
</dbReference>
<feature type="compositionally biased region" description="Low complexity" evidence="3">
    <location>
        <begin position="106"/>
        <end position="123"/>
    </location>
</feature>
<dbReference type="OMA" id="THRSAMM"/>
<dbReference type="Gene3D" id="1.10.8.60">
    <property type="match status" value="1"/>
</dbReference>
<evidence type="ECO:0000256" key="2">
    <source>
        <dbReference type="ARBA" id="ARBA00022705"/>
    </source>
</evidence>
<dbReference type="PANTHER" id="PTHR10763">
    <property type="entry name" value="CELL DIVISION CONTROL PROTEIN 6-RELATED"/>
    <property type="match status" value="1"/>
</dbReference>
<organism evidence="5 6">
    <name type="scientific">Acanthamoeba castellanii (strain ATCC 30010 / Neff)</name>
    <dbReference type="NCBI Taxonomy" id="1257118"/>
    <lineage>
        <taxon>Eukaryota</taxon>
        <taxon>Amoebozoa</taxon>
        <taxon>Discosea</taxon>
        <taxon>Longamoebia</taxon>
        <taxon>Centramoebida</taxon>
        <taxon>Acanthamoebidae</taxon>
        <taxon>Acanthamoeba</taxon>
    </lineage>
</organism>
<dbReference type="Proteomes" id="UP000011083">
    <property type="component" value="Unassembled WGS sequence"/>
</dbReference>
<dbReference type="STRING" id="1257118.L8HIF9"/>
<dbReference type="GeneID" id="14926035"/>
<dbReference type="InterPro" id="IPR027417">
    <property type="entry name" value="P-loop_NTPase"/>
</dbReference>
<proteinExistence type="inferred from homology"/>
<protein>
    <submittedName>
        <fullName evidence="5">ATPase, AAA domain containing protein</fullName>
    </submittedName>
</protein>
<evidence type="ECO:0000256" key="3">
    <source>
        <dbReference type="SAM" id="MobiDB-lite"/>
    </source>
</evidence>
<dbReference type="InterPro" id="IPR003959">
    <property type="entry name" value="ATPase_AAA_core"/>
</dbReference>
<keyword evidence="2" id="KW-0235">DNA replication</keyword>
<comment type="similarity">
    <text evidence="1">Belongs to the CDC6/cdc18 family.</text>
</comment>
<dbReference type="Pfam" id="PF00004">
    <property type="entry name" value="AAA"/>
    <property type="match status" value="1"/>
</dbReference>
<feature type="compositionally biased region" description="Basic and acidic residues" evidence="3">
    <location>
        <begin position="246"/>
        <end position="269"/>
    </location>
</feature>
<dbReference type="GO" id="GO:0033314">
    <property type="term" value="P:mitotic DNA replication checkpoint signaling"/>
    <property type="evidence" value="ECO:0007669"/>
    <property type="project" value="TreeGrafter"/>
</dbReference>
<dbReference type="GO" id="GO:0005524">
    <property type="term" value="F:ATP binding"/>
    <property type="evidence" value="ECO:0007669"/>
    <property type="project" value="InterPro"/>
</dbReference>
<dbReference type="GO" id="GO:0005634">
    <property type="term" value="C:nucleus"/>
    <property type="evidence" value="ECO:0007669"/>
    <property type="project" value="TreeGrafter"/>
</dbReference>
<dbReference type="PANTHER" id="PTHR10763:SF26">
    <property type="entry name" value="CELL DIVISION CONTROL PROTEIN 6 HOMOLOG"/>
    <property type="match status" value="1"/>
</dbReference>
<dbReference type="CDD" id="cd00009">
    <property type="entry name" value="AAA"/>
    <property type="match status" value="1"/>
</dbReference>